<gene>
    <name evidence="2" type="ORF">SPHA_16422</name>
</gene>
<feature type="transmembrane region" description="Helical" evidence="1">
    <location>
        <begin position="113"/>
        <end position="133"/>
    </location>
</feature>
<keyword evidence="1" id="KW-1133">Transmembrane helix</keyword>
<feature type="transmembrane region" description="Helical" evidence="1">
    <location>
        <begin position="240"/>
        <end position="257"/>
    </location>
</feature>
<proteinExistence type="predicted"/>
<feature type="transmembrane region" description="Helical" evidence="1">
    <location>
        <begin position="51"/>
        <end position="69"/>
    </location>
</feature>
<feature type="transmembrane region" description="Helical" evidence="1">
    <location>
        <begin position="20"/>
        <end position="39"/>
    </location>
</feature>
<feature type="transmembrane region" description="Helical" evidence="1">
    <location>
        <begin position="139"/>
        <end position="163"/>
    </location>
</feature>
<evidence type="ECO:0000313" key="3">
    <source>
        <dbReference type="Proteomes" id="UP000597762"/>
    </source>
</evidence>
<dbReference type="Proteomes" id="UP000597762">
    <property type="component" value="Unassembled WGS sequence"/>
</dbReference>
<comment type="caution">
    <text evidence="2">The sequence shown here is derived from an EMBL/GenBank/DDBJ whole genome shotgun (WGS) entry which is preliminary data.</text>
</comment>
<protein>
    <submittedName>
        <fullName evidence="2">Uncharacterized protein</fullName>
    </submittedName>
</protein>
<name>A0A812BFH5_ACAPH</name>
<organism evidence="2 3">
    <name type="scientific">Acanthosepion pharaonis</name>
    <name type="common">Pharaoh cuttlefish</name>
    <name type="synonym">Sepia pharaonis</name>
    <dbReference type="NCBI Taxonomy" id="158019"/>
    <lineage>
        <taxon>Eukaryota</taxon>
        <taxon>Metazoa</taxon>
        <taxon>Spiralia</taxon>
        <taxon>Lophotrochozoa</taxon>
        <taxon>Mollusca</taxon>
        <taxon>Cephalopoda</taxon>
        <taxon>Coleoidea</taxon>
        <taxon>Decapodiformes</taxon>
        <taxon>Sepiida</taxon>
        <taxon>Sepiina</taxon>
        <taxon>Sepiidae</taxon>
        <taxon>Acanthosepion</taxon>
    </lineage>
</organism>
<dbReference type="AlphaFoldDB" id="A0A812BFH5"/>
<feature type="transmembrane region" description="Helical" evidence="1">
    <location>
        <begin position="170"/>
        <end position="193"/>
    </location>
</feature>
<dbReference type="EMBL" id="CAHIKZ030000577">
    <property type="protein sequence ID" value="CAE1227522.1"/>
    <property type="molecule type" value="Genomic_DNA"/>
</dbReference>
<sequence>MNSTSAHFQSLDVGQCDRVHWSLITAAPITSLFFLSFLLTESISLIQFISFSHTLSTFLCILTSIFFPFHLSSQFSFLFCITISISPTAFLSPSLFFLFLLIPLSDFHPFSQFHSLFPLSISVFYIFLFFSLFRRFSQFSIFLSLFLFPSFCFSFSLFLIPFLYFSFPSFLSLFVFPPFSLLNSLVSYSLFSFPDFTQAPLFLNSLSSKQSRYLYAPLSIRPLLTLFDSLMYLLNFTRKVYLFSFFSYPSLIISQYFSLASSCIFPEISTLSISPYFSLAVTLVSVYFFLSVVDPCLTRLLF</sequence>
<feature type="transmembrane region" description="Helical" evidence="1">
    <location>
        <begin position="75"/>
        <end position="101"/>
    </location>
</feature>
<evidence type="ECO:0000313" key="2">
    <source>
        <dbReference type="EMBL" id="CAE1227522.1"/>
    </source>
</evidence>
<keyword evidence="1" id="KW-0472">Membrane</keyword>
<accession>A0A812BFH5</accession>
<feature type="transmembrane region" description="Helical" evidence="1">
    <location>
        <begin position="277"/>
        <end position="297"/>
    </location>
</feature>
<evidence type="ECO:0000256" key="1">
    <source>
        <dbReference type="SAM" id="Phobius"/>
    </source>
</evidence>
<keyword evidence="1" id="KW-0812">Transmembrane</keyword>
<keyword evidence="3" id="KW-1185">Reference proteome</keyword>
<reference evidence="2" key="1">
    <citation type="submission" date="2021-01" db="EMBL/GenBank/DDBJ databases">
        <authorList>
            <person name="Li R."/>
            <person name="Bekaert M."/>
        </authorList>
    </citation>
    <scope>NUCLEOTIDE SEQUENCE</scope>
    <source>
        <strain evidence="2">Farmed</strain>
    </source>
</reference>